<dbReference type="EMBL" id="UZAL01042672">
    <property type="protein sequence ID" value="VDP80322.1"/>
    <property type="molecule type" value="Genomic_DNA"/>
</dbReference>
<organism evidence="1 2">
    <name type="scientific">Schistosoma mattheei</name>
    <dbReference type="NCBI Taxonomy" id="31246"/>
    <lineage>
        <taxon>Eukaryota</taxon>
        <taxon>Metazoa</taxon>
        <taxon>Spiralia</taxon>
        <taxon>Lophotrochozoa</taxon>
        <taxon>Platyhelminthes</taxon>
        <taxon>Trematoda</taxon>
        <taxon>Digenea</taxon>
        <taxon>Strigeidida</taxon>
        <taxon>Schistosomatoidea</taxon>
        <taxon>Schistosomatidae</taxon>
        <taxon>Schistosoma</taxon>
    </lineage>
</organism>
<sequence>MLLASAGITSQLRNFLTFNDLPNGCIEYLLNILYIQSNSLLIQLNLISYNNDQMNIDSAYTAEITSKHHHHQDDDADDVEDDDDDDDDRSLMTFDKLHCLLKLLCLFGSYYDQKYENLRFFTSISTLSKESLDNIHLSIFGK</sequence>
<dbReference type="Proteomes" id="UP000269396">
    <property type="component" value="Unassembled WGS sequence"/>
</dbReference>
<accession>A0A183PZ33</accession>
<evidence type="ECO:0000313" key="2">
    <source>
        <dbReference type="Proteomes" id="UP000269396"/>
    </source>
</evidence>
<reference evidence="1 2" key="1">
    <citation type="submission" date="2018-11" db="EMBL/GenBank/DDBJ databases">
        <authorList>
            <consortium name="Pathogen Informatics"/>
        </authorList>
    </citation>
    <scope>NUCLEOTIDE SEQUENCE [LARGE SCALE GENOMIC DNA]</scope>
    <source>
        <strain>Denwood</strain>
        <strain evidence="2">Zambia</strain>
    </source>
</reference>
<proteinExistence type="predicted"/>
<name>A0A183PZ33_9TREM</name>
<gene>
    <name evidence="1" type="ORF">SMTD_LOCUS19620</name>
</gene>
<protein>
    <submittedName>
        <fullName evidence="1">Uncharacterized protein</fullName>
    </submittedName>
</protein>
<dbReference type="AlphaFoldDB" id="A0A183PZ33"/>
<evidence type="ECO:0000313" key="1">
    <source>
        <dbReference type="EMBL" id="VDP80322.1"/>
    </source>
</evidence>
<keyword evidence="2" id="KW-1185">Reference proteome</keyword>